<evidence type="ECO:0000256" key="4">
    <source>
        <dbReference type="ARBA" id="ARBA00022692"/>
    </source>
</evidence>
<feature type="transmembrane region" description="Helical" evidence="14">
    <location>
        <begin position="246"/>
        <end position="263"/>
    </location>
</feature>
<evidence type="ECO:0000256" key="10">
    <source>
        <dbReference type="ARBA" id="ARBA00023136"/>
    </source>
</evidence>
<sequence length="968" mass="106633">MSVIDLLEIMGLNVPGLIATVGFYVAVLGTGIWAAKRSKAKKSTGTVTEVALLGGRSINLAVGIFTMTATWVGGGFILGVAEAVYSPNKGLIWALMPLYYSVSFIVGGLVFAKPMREKKYVTMMDPFQIKYGKAMTGLLVIPAIIGDVLWVSCTLVALGGTISTILDLPYVYSVVLSAVVAIIYTLLGGLYSVAYTDVIQLILIFIALWVCVPFILLNPIPLDISITAFNQTYQPPWIGRLETRDIWKWLDDFFVLGIGALGFQTFHQRTLSSASAAKAQITCFAAAVLVLILGIPSVLIGAVAASTDWNQTDYGTPSPYERGEAYGILAYLFRQYLFFLLMLHIRGSEQGSSSYVLHRFSTPLTASDREIQWVIRITVVVTGVAGTALTFLDNSILAFWVLGADVAYCVILPQLICVLFCPVSNVYGAGVGYFMGILLRLLSGEPLIGLPPVIHFPGGEITDGVYIQQAPIRSIAMLFTLLCILLFSYLFTQLFRRGILPKKWDVLGVSEVMTPGLDQTGSNAEGERLMMTSPSGSSTVNRRNLEVEDKRRVSEQRYKLEYNVEWPTITRSKLDDFHAYCMLCKADFSVRHGGRHDVKKHKRTGKQQSYKAAMESTRPIAGFLTLDKDTSVINAEVLAVDFLVEHNIPIAVADHIGPLVKKMFPDRKYVSGRTKSSAIVGALAKEDASDTAGYINKKNSAVYVLGCPCHLIHLAAEKAAAQLPVSESKSGHSSKNKSMQSSSKDKSTHSSSKDKATHSSSKDMSTHSKEKSTHSGSKDASTHSSSSKDNSGFDLVPFREPSNQKSDDTLFIRHNTRTFIADHTELEELQLAKVYSAVQAFYMKAVEYMVKKFPYDDPVILNASVADMSTRDSADFNSIRYFTGRFPCLRMNAEEMDKLKGQFMTYQTDVLPESITSCDRPDTQWHLMNQLKDGNGRLKYPLLCRVMLAILCTFHSNADCEPLFSLVK</sequence>
<reference evidence="16" key="1">
    <citation type="submission" date="2025-08" db="UniProtKB">
        <authorList>
            <consortium name="RefSeq"/>
        </authorList>
    </citation>
    <scope>IDENTIFICATION</scope>
</reference>
<evidence type="ECO:0000256" key="14">
    <source>
        <dbReference type="SAM" id="Phobius"/>
    </source>
</evidence>
<keyword evidence="9" id="KW-0406">Ion transport</keyword>
<evidence type="ECO:0000256" key="6">
    <source>
        <dbReference type="ARBA" id="ARBA00022979"/>
    </source>
</evidence>
<keyword evidence="12" id="KW-0739">Sodium transport</keyword>
<dbReference type="RefSeq" id="XP_031415049.1">
    <property type="nucleotide sequence ID" value="XM_031559189.2"/>
</dbReference>
<dbReference type="InterPro" id="IPR001734">
    <property type="entry name" value="Na/solute_symporter"/>
</dbReference>
<feature type="transmembrane region" description="Helical" evidence="14">
    <location>
        <begin position="325"/>
        <end position="345"/>
    </location>
</feature>
<evidence type="ECO:0000313" key="16">
    <source>
        <dbReference type="RefSeq" id="XP_031415049.1"/>
    </source>
</evidence>
<keyword evidence="8" id="KW-0915">Sodium</keyword>
<dbReference type="OrthoDB" id="546820at2759"/>
<keyword evidence="3" id="KW-0813">Transport</keyword>
<feature type="region of interest" description="Disordered" evidence="13">
    <location>
        <begin position="519"/>
        <end position="543"/>
    </location>
</feature>
<dbReference type="GeneID" id="105911781"/>
<dbReference type="InterPro" id="IPR038377">
    <property type="entry name" value="Na/Glc_symporter_sf"/>
</dbReference>
<evidence type="ECO:0000256" key="3">
    <source>
        <dbReference type="ARBA" id="ARBA00022448"/>
    </source>
</evidence>
<keyword evidence="5" id="KW-0769">Symport</keyword>
<comment type="similarity">
    <text evidence="2">Belongs to the sodium:solute symporter (SSF) (TC 2.A.21) family.</text>
</comment>
<feature type="region of interest" description="Disordered" evidence="13">
    <location>
        <begin position="725"/>
        <end position="809"/>
    </location>
</feature>
<gene>
    <name evidence="16" type="primary">LOC105911781</name>
</gene>
<dbReference type="Gene3D" id="1.20.1730.10">
    <property type="entry name" value="Sodium/glucose cotransporter"/>
    <property type="match status" value="1"/>
</dbReference>
<accession>A0A6P8ESM1</accession>
<evidence type="ECO:0000256" key="2">
    <source>
        <dbReference type="ARBA" id="ARBA00006434"/>
    </source>
</evidence>
<name>A0A6P8ESM1_CLUHA</name>
<protein>
    <submittedName>
        <fullName evidence="16">High affinity choline transporter 1-like</fullName>
    </submittedName>
</protein>
<dbReference type="GO" id="GO:0008292">
    <property type="term" value="P:acetylcholine biosynthetic process"/>
    <property type="evidence" value="ECO:0007669"/>
    <property type="project" value="TreeGrafter"/>
</dbReference>
<comment type="subcellular location">
    <subcellularLocation>
        <location evidence="1">Membrane</location>
        <topology evidence="1">Multi-pass membrane protein</topology>
    </subcellularLocation>
</comment>
<feature type="transmembrane region" description="Helical" evidence="14">
    <location>
        <begin position="133"/>
        <end position="158"/>
    </location>
</feature>
<evidence type="ECO:0000256" key="13">
    <source>
        <dbReference type="SAM" id="MobiDB-lite"/>
    </source>
</evidence>
<organism evidence="15 16">
    <name type="scientific">Clupea harengus</name>
    <name type="common">Atlantic herring</name>
    <dbReference type="NCBI Taxonomy" id="7950"/>
    <lineage>
        <taxon>Eukaryota</taxon>
        <taxon>Metazoa</taxon>
        <taxon>Chordata</taxon>
        <taxon>Craniata</taxon>
        <taxon>Vertebrata</taxon>
        <taxon>Euteleostomi</taxon>
        <taxon>Actinopterygii</taxon>
        <taxon>Neopterygii</taxon>
        <taxon>Teleostei</taxon>
        <taxon>Clupei</taxon>
        <taxon>Clupeiformes</taxon>
        <taxon>Clupeoidei</taxon>
        <taxon>Clupeidae</taxon>
        <taxon>Clupea</taxon>
    </lineage>
</organism>
<keyword evidence="7 14" id="KW-1133">Transmembrane helix</keyword>
<dbReference type="PANTHER" id="PTHR45897:SF5">
    <property type="entry name" value="HIGH AFFINITY CHOLINE TRANSPORTER 1"/>
    <property type="match status" value="1"/>
</dbReference>
<evidence type="ECO:0000256" key="9">
    <source>
        <dbReference type="ARBA" id="ARBA00023065"/>
    </source>
</evidence>
<dbReference type="AlphaFoldDB" id="A0A6P8ESM1"/>
<feature type="transmembrane region" description="Helical" evidence="14">
    <location>
        <begin position="474"/>
        <end position="495"/>
    </location>
</feature>
<feature type="compositionally biased region" description="Basic and acidic residues" evidence="13">
    <location>
        <begin position="743"/>
        <end position="781"/>
    </location>
</feature>
<evidence type="ECO:0000256" key="5">
    <source>
        <dbReference type="ARBA" id="ARBA00022847"/>
    </source>
</evidence>
<feature type="transmembrane region" description="Helical" evidence="14">
    <location>
        <begin position="60"/>
        <end position="85"/>
    </location>
</feature>
<keyword evidence="6" id="KW-0530">Neurotransmitter biosynthesis</keyword>
<dbReference type="CDD" id="cd11474">
    <property type="entry name" value="SLC5sbd_CHT"/>
    <property type="match status" value="1"/>
</dbReference>
<keyword evidence="11" id="KW-0325">Glycoprotein</keyword>
<dbReference type="PROSITE" id="PS50283">
    <property type="entry name" value="NA_SOLUT_SYMP_3"/>
    <property type="match status" value="1"/>
</dbReference>
<evidence type="ECO:0000256" key="11">
    <source>
        <dbReference type="ARBA" id="ARBA00023180"/>
    </source>
</evidence>
<feature type="transmembrane region" description="Helical" evidence="14">
    <location>
        <begin position="284"/>
        <end position="305"/>
    </location>
</feature>
<dbReference type="Pfam" id="PF00474">
    <property type="entry name" value="SSF"/>
    <property type="match status" value="1"/>
</dbReference>
<evidence type="ECO:0000256" key="12">
    <source>
        <dbReference type="ARBA" id="ARBA00023201"/>
    </source>
</evidence>
<evidence type="ECO:0000313" key="15">
    <source>
        <dbReference type="Proteomes" id="UP000515152"/>
    </source>
</evidence>
<evidence type="ECO:0000256" key="8">
    <source>
        <dbReference type="ARBA" id="ARBA00023053"/>
    </source>
</evidence>
<keyword evidence="4 14" id="KW-0812">Transmembrane</keyword>
<evidence type="ECO:0000256" key="7">
    <source>
        <dbReference type="ARBA" id="ARBA00022989"/>
    </source>
</evidence>
<dbReference type="GO" id="GO:0005886">
    <property type="term" value="C:plasma membrane"/>
    <property type="evidence" value="ECO:0007669"/>
    <property type="project" value="TreeGrafter"/>
</dbReference>
<feature type="compositionally biased region" description="Polar residues" evidence="13">
    <location>
        <begin position="532"/>
        <end position="542"/>
    </location>
</feature>
<feature type="transmembrane region" description="Helical" evidence="14">
    <location>
        <begin position="91"/>
        <end position="112"/>
    </location>
</feature>
<dbReference type="KEGG" id="char:105911781"/>
<feature type="transmembrane region" description="Helical" evidence="14">
    <location>
        <begin position="373"/>
        <end position="392"/>
    </location>
</feature>
<evidence type="ECO:0000256" key="1">
    <source>
        <dbReference type="ARBA" id="ARBA00004141"/>
    </source>
</evidence>
<feature type="compositionally biased region" description="Low complexity" evidence="13">
    <location>
        <begin position="731"/>
        <end position="742"/>
    </location>
</feature>
<feature type="transmembrane region" description="Helical" evidence="14">
    <location>
        <begin position="170"/>
        <end position="191"/>
    </location>
</feature>
<feature type="compositionally biased region" description="Low complexity" evidence="13">
    <location>
        <begin position="782"/>
        <end position="792"/>
    </location>
</feature>
<proteinExistence type="inferred from homology"/>
<dbReference type="GO" id="GO:0005307">
    <property type="term" value="F:choline:sodium symporter activity"/>
    <property type="evidence" value="ECO:0007669"/>
    <property type="project" value="TreeGrafter"/>
</dbReference>
<keyword evidence="10 14" id="KW-0472">Membrane</keyword>
<dbReference type="PANTHER" id="PTHR45897">
    <property type="entry name" value="HIGH-AFFINITY CHOLINE TRANSPORTER 1"/>
    <property type="match status" value="1"/>
</dbReference>
<feature type="transmembrane region" description="Helical" evidence="14">
    <location>
        <begin position="198"/>
        <end position="217"/>
    </location>
</feature>
<dbReference type="Proteomes" id="UP000515152">
    <property type="component" value="Chromosome 21"/>
</dbReference>
<feature type="transmembrane region" description="Helical" evidence="14">
    <location>
        <begin position="12"/>
        <end position="35"/>
    </location>
</feature>
<dbReference type="InterPro" id="IPR052244">
    <property type="entry name" value="Choline_transporter"/>
</dbReference>
<keyword evidence="15" id="KW-1185">Reference proteome</keyword>